<proteinExistence type="predicted"/>
<evidence type="ECO:0000313" key="4">
    <source>
        <dbReference type="Proteomes" id="UP000054383"/>
    </source>
</evidence>
<dbReference type="STRING" id="28573.A0A0U1M028"/>
<dbReference type="PANTHER" id="PTHR28065">
    <property type="entry name" value="FREQUENIN"/>
    <property type="match status" value="1"/>
</dbReference>
<keyword evidence="4" id="KW-1185">Reference proteome</keyword>
<dbReference type="Pfam" id="PF13259">
    <property type="entry name" value="clamp_Gag1-like"/>
    <property type="match status" value="1"/>
</dbReference>
<evidence type="ECO:0000259" key="2">
    <source>
        <dbReference type="Pfam" id="PF13259"/>
    </source>
</evidence>
<dbReference type="Proteomes" id="UP000054383">
    <property type="component" value="Unassembled WGS sequence"/>
</dbReference>
<dbReference type="AlphaFoldDB" id="A0A0U1M028"/>
<dbReference type="OMA" id="WKSDGQW"/>
<dbReference type="EMBL" id="CVMT01000005">
    <property type="protein sequence ID" value="CRG88907.1"/>
    <property type="molecule type" value="Genomic_DNA"/>
</dbReference>
<feature type="compositionally biased region" description="Polar residues" evidence="1">
    <location>
        <begin position="1"/>
        <end position="12"/>
    </location>
</feature>
<dbReference type="InterPro" id="IPR025124">
    <property type="entry name" value="Gag1-like_clamp"/>
</dbReference>
<protein>
    <recommendedName>
        <fullName evidence="2">Gag1-like clamp domain-containing protein</fullName>
    </recommendedName>
</protein>
<dbReference type="PANTHER" id="PTHR28065:SF1">
    <property type="entry name" value="DUF4050 DOMAIN-CONTAINING PROTEIN"/>
    <property type="match status" value="1"/>
</dbReference>
<dbReference type="InterPro" id="IPR053274">
    <property type="entry name" value="Fluconazole_resistance"/>
</dbReference>
<name>A0A0U1M028_TALIS</name>
<feature type="region of interest" description="Disordered" evidence="1">
    <location>
        <begin position="193"/>
        <end position="236"/>
    </location>
</feature>
<accession>A0A0U1M028</accession>
<gene>
    <name evidence="3" type="ORF">PISL3812_05942</name>
</gene>
<evidence type="ECO:0000313" key="3">
    <source>
        <dbReference type="EMBL" id="CRG88907.1"/>
    </source>
</evidence>
<feature type="region of interest" description="Disordered" evidence="1">
    <location>
        <begin position="1"/>
        <end position="32"/>
    </location>
</feature>
<feature type="domain" description="Gag1-like clamp" evidence="2">
    <location>
        <begin position="145"/>
        <end position="327"/>
    </location>
</feature>
<dbReference type="OrthoDB" id="5422958at2759"/>
<organism evidence="3 4">
    <name type="scientific">Talaromyces islandicus</name>
    <name type="common">Penicillium islandicum</name>
    <dbReference type="NCBI Taxonomy" id="28573"/>
    <lineage>
        <taxon>Eukaryota</taxon>
        <taxon>Fungi</taxon>
        <taxon>Dikarya</taxon>
        <taxon>Ascomycota</taxon>
        <taxon>Pezizomycotina</taxon>
        <taxon>Eurotiomycetes</taxon>
        <taxon>Eurotiomycetidae</taxon>
        <taxon>Eurotiales</taxon>
        <taxon>Trichocomaceae</taxon>
        <taxon>Talaromyces</taxon>
        <taxon>Talaromyces sect. Islandici</taxon>
    </lineage>
</organism>
<feature type="region of interest" description="Disordered" evidence="1">
    <location>
        <begin position="52"/>
        <end position="109"/>
    </location>
</feature>
<reference evidence="3 4" key="1">
    <citation type="submission" date="2015-04" db="EMBL/GenBank/DDBJ databases">
        <authorList>
            <person name="Syromyatnikov M.Y."/>
            <person name="Popov V.N."/>
        </authorList>
    </citation>
    <scope>NUCLEOTIDE SEQUENCE [LARGE SCALE GENOMIC DNA]</scope>
    <source>
        <strain evidence="3">WF-38-12</strain>
    </source>
</reference>
<sequence length="421" mass="45422">MAANPPTQSSVFASLHRKSKAPEPSVKENRDAAVREAKQYIRDVVRNDWAFEPPATLWSSSTTATTTTTTTSPPSSILSTPATATTSNTTNTNNTTSSSESSQSLTEVPASDVVEWRLREYASSGSEFETDSGAATTLPAAEKNPYRFESPDAIQESLVERRRKRRAALEEEAEWNPGLRFFLERRNAWTGVKKRKNVSDPAAKAQQQHDTEPDGLANGESSNVETKEQEIGPSPTEMLNDLKLADKEAQPQRPEYVECYESDDSLIPVMGPFIPDSNCIRSSITPAIYASIYSKVILQGLTPTVPINLSDVTKAIVAGWKADGQWPPKITVPPPGSDVPVRKKGHPVATNTDKTSRRGSFGGHGSGVANAVKKVLGLSGHSFHLRRLSRSSTNGEAGEAASTAANGVAVEVPVIEETGHR</sequence>
<feature type="compositionally biased region" description="Low complexity" evidence="1">
    <location>
        <begin position="53"/>
        <end position="106"/>
    </location>
</feature>
<evidence type="ECO:0000256" key="1">
    <source>
        <dbReference type="SAM" id="MobiDB-lite"/>
    </source>
</evidence>
<feature type="region of interest" description="Disordered" evidence="1">
    <location>
        <begin position="327"/>
        <end position="364"/>
    </location>
</feature>